<dbReference type="GO" id="GO:0016779">
    <property type="term" value="F:nucleotidyltransferase activity"/>
    <property type="evidence" value="ECO:0007669"/>
    <property type="project" value="UniProtKB-KW"/>
</dbReference>
<dbReference type="CDD" id="cd00303">
    <property type="entry name" value="retropepsin_like"/>
    <property type="match status" value="1"/>
</dbReference>
<evidence type="ECO:0000256" key="1">
    <source>
        <dbReference type="ARBA" id="ARBA00022679"/>
    </source>
</evidence>
<gene>
    <name evidence="7" type="ORF">Tci_057814</name>
</gene>
<dbReference type="AlphaFoldDB" id="A0A6L2NHW6"/>
<dbReference type="InterPro" id="IPR021109">
    <property type="entry name" value="Peptidase_aspartic_dom_sf"/>
</dbReference>
<evidence type="ECO:0000256" key="2">
    <source>
        <dbReference type="ARBA" id="ARBA00022695"/>
    </source>
</evidence>
<comment type="caution">
    <text evidence="7">The sequence shown here is derived from an EMBL/GenBank/DDBJ whole genome shotgun (WGS) entry which is preliminary data.</text>
</comment>
<dbReference type="InterPro" id="IPR043128">
    <property type="entry name" value="Rev_trsase/Diguanyl_cyclase"/>
</dbReference>
<dbReference type="InterPro" id="IPR043502">
    <property type="entry name" value="DNA/RNA_pol_sf"/>
</dbReference>
<dbReference type="GO" id="GO:0003676">
    <property type="term" value="F:nucleic acid binding"/>
    <property type="evidence" value="ECO:0007669"/>
    <property type="project" value="InterPro"/>
</dbReference>
<dbReference type="Gene3D" id="3.30.70.270">
    <property type="match status" value="2"/>
</dbReference>
<dbReference type="GO" id="GO:0004519">
    <property type="term" value="F:endonuclease activity"/>
    <property type="evidence" value="ECO:0007669"/>
    <property type="project" value="UniProtKB-KW"/>
</dbReference>
<dbReference type="PANTHER" id="PTHR37984:SF5">
    <property type="entry name" value="PROTEIN NYNRIN-LIKE"/>
    <property type="match status" value="1"/>
</dbReference>
<keyword evidence="3" id="KW-0540">Nuclease</keyword>
<keyword evidence="4" id="KW-0378">Hydrolase</keyword>
<evidence type="ECO:0000256" key="3">
    <source>
        <dbReference type="ARBA" id="ARBA00022722"/>
    </source>
</evidence>
<evidence type="ECO:0000259" key="6">
    <source>
        <dbReference type="PROSITE" id="PS50994"/>
    </source>
</evidence>
<dbReference type="PANTHER" id="PTHR37984">
    <property type="entry name" value="PROTEIN CBG26694"/>
    <property type="match status" value="1"/>
</dbReference>
<dbReference type="Pfam" id="PF03732">
    <property type="entry name" value="Retrotrans_gag"/>
    <property type="match status" value="1"/>
</dbReference>
<dbReference type="Gene3D" id="2.40.70.10">
    <property type="entry name" value="Acid Proteases"/>
    <property type="match status" value="1"/>
</dbReference>
<keyword evidence="1" id="KW-0808">Transferase</keyword>
<reference evidence="7" key="1">
    <citation type="journal article" date="2019" name="Sci. Rep.">
        <title>Draft genome of Tanacetum cinerariifolium, the natural source of mosquito coil.</title>
        <authorList>
            <person name="Yamashiro T."/>
            <person name="Shiraishi A."/>
            <person name="Satake H."/>
            <person name="Nakayama K."/>
        </authorList>
    </citation>
    <scope>NUCLEOTIDE SEQUENCE</scope>
</reference>
<proteinExistence type="predicted"/>
<dbReference type="Pfam" id="PF17919">
    <property type="entry name" value="RT_RNaseH_2"/>
    <property type="match status" value="1"/>
</dbReference>
<dbReference type="InterPro" id="IPR001584">
    <property type="entry name" value="Integrase_cat-core"/>
</dbReference>
<dbReference type="InterPro" id="IPR041577">
    <property type="entry name" value="RT_RNaseH_2"/>
</dbReference>
<dbReference type="SUPFAM" id="SSF53098">
    <property type="entry name" value="Ribonuclease H-like"/>
    <property type="match status" value="1"/>
</dbReference>
<dbReference type="CDD" id="cd01647">
    <property type="entry name" value="RT_LTR"/>
    <property type="match status" value="1"/>
</dbReference>
<evidence type="ECO:0000313" key="7">
    <source>
        <dbReference type="EMBL" id="GEU85836.1"/>
    </source>
</evidence>
<dbReference type="GO" id="GO:0015074">
    <property type="term" value="P:DNA integration"/>
    <property type="evidence" value="ECO:0007669"/>
    <property type="project" value="InterPro"/>
</dbReference>
<dbReference type="InterPro" id="IPR050951">
    <property type="entry name" value="Retrovirus_Pol_polyprotein"/>
</dbReference>
<keyword evidence="2" id="KW-0548">Nucleotidyltransferase</keyword>
<dbReference type="InterPro" id="IPR036397">
    <property type="entry name" value="RNaseH_sf"/>
</dbReference>
<dbReference type="InterPro" id="IPR005162">
    <property type="entry name" value="Retrotrans_gag_dom"/>
</dbReference>
<organism evidence="7">
    <name type="scientific">Tanacetum cinerariifolium</name>
    <name type="common">Dalmatian daisy</name>
    <name type="synonym">Chrysanthemum cinerariifolium</name>
    <dbReference type="NCBI Taxonomy" id="118510"/>
    <lineage>
        <taxon>Eukaryota</taxon>
        <taxon>Viridiplantae</taxon>
        <taxon>Streptophyta</taxon>
        <taxon>Embryophyta</taxon>
        <taxon>Tracheophyta</taxon>
        <taxon>Spermatophyta</taxon>
        <taxon>Magnoliopsida</taxon>
        <taxon>eudicotyledons</taxon>
        <taxon>Gunneridae</taxon>
        <taxon>Pentapetalae</taxon>
        <taxon>asterids</taxon>
        <taxon>campanulids</taxon>
        <taxon>Asterales</taxon>
        <taxon>Asteraceae</taxon>
        <taxon>Asteroideae</taxon>
        <taxon>Anthemideae</taxon>
        <taxon>Anthemidinae</taxon>
        <taxon>Tanacetum</taxon>
    </lineage>
</organism>
<evidence type="ECO:0000256" key="4">
    <source>
        <dbReference type="ARBA" id="ARBA00022759"/>
    </source>
</evidence>
<accession>A0A6L2NHW6</accession>
<dbReference type="FunFam" id="3.30.70.270:FF:000020">
    <property type="entry name" value="Transposon Tf2-6 polyprotein-like Protein"/>
    <property type="match status" value="1"/>
</dbReference>
<evidence type="ECO:0000256" key="5">
    <source>
        <dbReference type="ARBA" id="ARBA00023268"/>
    </source>
</evidence>
<dbReference type="SUPFAM" id="SSF56672">
    <property type="entry name" value="DNA/RNA polymerases"/>
    <property type="match status" value="1"/>
</dbReference>
<keyword evidence="4" id="KW-0255">Endonuclease</keyword>
<dbReference type="PROSITE" id="PS50994">
    <property type="entry name" value="INTEGRASE"/>
    <property type="match status" value="1"/>
</dbReference>
<dbReference type="InterPro" id="IPR012337">
    <property type="entry name" value="RNaseH-like_sf"/>
</dbReference>
<feature type="domain" description="Integrase catalytic" evidence="6">
    <location>
        <begin position="870"/>
        <end position="1000"/>
    </location>
</feature>
<keyword evidence="5" id="KW-0511">Multifunctional enzyme</keyword>
<name>A0A6L2NHW6_TANCI</name>
<sequence length="1158" mass="131481">MRTRSKSYPFNSTATILRRSNRRRVPNIGEPEIRTIEDIVLMADRTMKELLQAPTEGYREAIVIPEIFAENFEIKTNLLQLAARIWYEKGPPNSILTWDDIVNKFVNQFFPPSKTTHLKNEISRFTQRFEKTFGEAWDHFKEMLRACPHHGFSELTQIDTFYNGLTEQDQNSLNAAAGGNLLNKTTREALKSLKTNQSNQPSVCAATGSYNQVSPPNRASHQIPPLGFALIQSGITNELSSYMKSNEIMIKSMQNHINVLRGDFNKQEENLRRNLNNDMRSILGSFFQNQASTSGTLPSNNVPNPKGEMKAVTTRSGLAYEGPPIPANSPLEKVDGQNTEEIMDKDHSNCQGSTAQVQPSVVPIFIPEPDVPRTQSKPTIPYPFANALLSMPKFASTIKSLLTNKDKLFELAKVPLNENCSAMLLKKLPEKLGDPGKFLIPSDFPGLEVCHALADLGASINLMPLSIWKKLSLPELIPTQMTLELADRIGRALIDVYGEEITLRVNDESVTFNLNQTMRYSLTYDDNSMNRVDVIDIACEEFVQDVMDFQYNPKSSNPTLVSDSSIPESDFKEVEDFLNDDSIPTGIENSVYDPEGDILFLEKLLNEDPFQLPLMDLKLAEETKAKSSIEDPPELELRVPVSSREVIKLLDAGMIYPISDSPWVSPIHCVPKKGGMTVVANENNELILTRLVTGWRVCIDYRKLNDATRKDHFSLPFMDQMLERLVGNEFYCFLDGFSGYFQISIDPLSHALTEPSPTTMEVFMDDFWVFGDSFSPCLTNLDKMLKRCEETSIVLNWEKCHFMCREGIVLGHKILKFGIEVDRAKVDVIAKLYHSTTIKGVRSFLGHAGFNRRFIQDFSKIARPMTHFLENETPFMFSKECVDAFNTLKKKLTEAPILVVPDWNLPFELMCNANDFAIGTVEAKVLPINDARVVVKFLKSLFSRFGIPRAIISDRETHFCNDRFTRVMIKYGVTHPLATAYHPQTSGQVKAFRTAFKTPIGCTPYKLVYGKSCHLPIELEHRAYWALKHVNFDLKTVGDHRKLQLNELNELRDQAYDNSMIYKERTKKLHDSKIKNRIFNVGDQVLLFNSRLKIFSRKLKTRWSGPFTIIQVFSYGTVELSQPNGPNFKVNGHRVKHYFGGDIPSKIVPDLHTFSMDK</sequence>
<dbReference type="Gene3D" id="3.30.420.10">
    <property type="entry name" value="Ribonuclease H-like superfamily/Ribonuclease H"/>
    <property type="match status" value="1"/>
</dbReference>
<dbReference type="EMBL" id="BKCJ010009190">
    <property type="protein sequence ID" value="GEU85836.1"/>
    <property type="molecule type" value="Genomic_DNA"/>
</dbReference>
<protein>
    <recommendedName>
        <fullName evidence="6">Integrase catalytic domain-containing protein</fullName>
    </recommendedName>
</protein>